<organism evidence="3 4">
    <name type="scientific">Inmirania thermothiophila</name>
    <dbReference type="NCBI Taxonomy" id="1750597"/>
    <lineage>
        <taxon>Bacteria</taxon>
        <taxon>Pseudomonadati</taxon>
        <taxon>Pseudomonadota</taxon>
        <taxon>Gammaproteobacteria</taxon>
        <taxon>Chromatiales</taxon>
        <taxon>Ectothiorhodospiraceae</taxon>
        <taxon>Inmirania</taxon>
    </lineage>
</organism>
<evidence type="ECO:0000313" key="3">
    <source>
        <dbReference type="EMBL" id="ROR34977.1"/>
    </source>
</evidence>
<comment type="caution">
    <text evidence="3">The sequence shown here is derived from an EMBL/GenBank/DDBJ whole genome shotgun (WGS) entry which is preliminary data.</text>
</comment>
<sequence length="278" mass="28113">MRALAALLALANLAFLVWWTGLPEAPSGEAPGLPAGAAPLVLLQEAPPRLDGPVPAVVAEAPAPDREAPDADGGRGRAVAEAAPPAPVEAAASDGGGAEPPAPSGAGAAGEGGAGGAASEPGAVAAAQPPPRLCVELGPFPGEAAARAAVTRLQGEGAATALVMREVALPPYHWVMVPPAPTEAEARRTLRALQARGVDSFIVTRGAHARAVSLGLFSRRETAEEVKRRVERLGHPVVIVPRERRGRRPFVQAEGPALEGLLAAGAPEGVPVRRIDCP</sequence>
<protein>
    <submittedName>
        <fullName evidence="3">Sporulation related protein</fullName>
    </submittedName>
</protein>
<dbReference type="Proteomes" id="UP000276634">
    <property type="component" value="Unassembled WGS sequence"/>
</dbReference>
<name>A0A3N1YC65_9GAMM</name>
<dbReference type="RefSeq" id="WP_123400598.1">
    <property type="nucleotide sequence ID" value="NZ_RJVI01000001.1"/>
</dbReference>
<feature type="region of interest" description="Disordered" evidence="1">
    <location>
        <begin position="61"/>
        <end position="125"/>
    </location>
</feature>
<dbReference type="AlphaFoldDB" id="A0A3N1YC65"/>
<dbReference type="PROSITE" id="PS51724">
    <property type="entry name" value="SPOR"/>
    <property type="match status" value="1"/>
</dbReference>
<proteinExistence type="predicted"/>
<feature type="domain" description="SPOR" evidence="2">
    <location>
        <begin position="127"/>
        <end position="205"/>
    </location>
</feature>
<evidence type="ECO:0000256" key="1">
    <source>
        <dbReference type="SAM" id="MobiDB-lite"/>
    </source>
</evidence>
<gene>
    <name evidence="3" type="ORF">EDC57_0891</name>
</gene>
<dbReference type="SUPFAM" id="SSF110997">
    <property type="entry name" value="Sporulation related repeat"/>
    <property type="match status" value="1"/>
</dbReference>
<dbReference type="InterPro" id="IPR036680">
    <property type="entry name" value="SPOR-like_sf"/>
</dbReference>
<feature type="compositionally biased region" description="Low complexity" evidence="1">
    <location>
        <begin position="77"/>
        <end position="93"/>
    </location>
</feature>
<keyword evidence="4" id="KW-1185">Reference proteome</keyword>
<dbReference type="InterPro" id="IPR007730">
    <property type="entry name" value="SPOR-like_dom"/>
</dbReference>
<dbReference type="Pfam" id="PF05036">
    <property type="entry name" value="SPOR"/>
    <property type="match status" value="1"/>
</dbReference>
<dbReference type="Gene3D" id="3.30.70.1070">
    <property type="entry name" value="Sporulation related repeat"/>
    <property type="match status" value="1"/>
</dbReference>
<evidence type="ECO:0000259" key="2">
    <source>
        <dbReference type="PROSITE" id="PS51724"/>
    </source>
</evidence>
<feature type="compositionally biased region" description="Basic and acidic residues" evidence="1">
    <location>
        <begin position="63"/>
        <end position="75"/>
    </location>
</feature>
<dbReference type="EMBL" id="RJVI01000001">
    <property type="protein sequence ID" value="ROR34977.1"/>
    <property type="molecule type" value="Genomic_DNA"/>
</dbReference>
<feature type="compositionally biased region" description="Gly residues" evidence="1">
    <location>
        <begin position="107"/>
        <end position="116"/>
    </location>
</feature>
<accession>A0A3N1YC65</accession>
<dbReference type="OrthoDB" id="6193567at2"/>
<reference evidence="3 4" key="1">
    <citation type="submission" date="2018-11" db="EMBL/GenBank/DDBJ databases">
        <title>Genomic Encyclopedia of Type Strains, Phase IV (KMG-IV): sequencing the most valuable type-strain genomes for metagenomic binning, comparative biology and taxonomic classification.</title>
        <authorList>
            <person name="Goeker M."/>
        </authorList>
    </citation>
    <scope>NUCLEOTIDE SEQUENCE [LARGE SCALE GENOMIC DNA]</scope>
    <source>
        <strain evidence="3 4">DSM 100275</strain>
    </source>
</reference>
<dbReference type="GO" id="GO:0042834">
    <property type="term" value="F:peptidoglycan binding"/>
    <property type="evidence" value="ECO:0007669"/>
    <property type="project" value="InterPro"/>
</dbReference>
<evidence type="ECO:0000313" key="4">
    <source>
        <dbReference type="Proteomes" id="UP000276634"/>
    </source>
</evidence>